<dbReference type="Gene3D" id="1.20.1070.10">
    <property type="entry name" value="Rhodopsin 7-helix transmembrane proteins"/>
    <property type="match status" value="1"/>
</dbReference>
<protein>
    <recommendedName>
        <fullName evidence="10">G-protein coupled receptors family 1 profile domain-containing protein</fullName>
    </recommendedName>
</protein>
<keyword evidence="7" id="KW-0325">Glycoprotein</keyword>
<dbReference type="PANTHER" id="PTHR24232">
    <property type="entry name" value="G-PROTEIN COUPLED RECEPTOR"/>
    <property type="match status" value="1"/>
</dbReference>
<dbReference type="Proteomes" id="UP001497482">
    <property type="component" value="Chromosome 23"/>
</dbReference>
<accession>A0AAV2LBR6</accession>
<evidence type="ECO:0000256" key="5">
    <source>
        <dbReference type="ARBA" id="ARBA00023136"/>
    </source>
</evidence>
<feature type="transmembrane region" description="Helical" evidence="9">
    <location>
        <begin position="108"/>
        <end position="136"/>
    </location>
</feature>
<evidence type="ECO:0000313" key="11">
    <source>
        <dbReference type="EMBL" id="CAL1599429.1"/>
    </source>
</evidence>
<keyword evidence="5 9" id="KW-0472">Membrane</keyword>
<evidence type="ECO:0000256" key="3">
    <source>
        <dbReference type="ARBA" id="ARBA00022989"/>
    </source>
</evidence>
<name>A0AAV2LBR6_KNICA</name>
<dbReference type="SUPFAM" id="SSF81321">
    <property type="entry name" value="Family A G protein-coupled receptor-like"/>
    <property type="match status" value="1"/>
</dbReference>
<dbReference type="GO" id="GO:0005886">
    <property type="term" value="C:plasma membrane"/>
    <property type="evidence" value="ECO:0007669"/>
    <property type="project" value="TreeGrafter"/>
</dbReference>
<dbReference type="PROSITE" id="PS50262">
    <property type="entry name" value="G_PROTEIN_RECEP_F1_2"/>
    <property type="match status" value="1"/>
</dbReference>
<organism evidence="11 12">
    <name type="scientific">Knipowitschia caucasica</name>
    <name type="common">Caucasian dwarf goby</name>
    <name type="synonym">Pomatoschistus caucasicus</name>
    <dbReference type="NCBI Taxonomy" id="637954"/>
    <lineage>
        <taxon>Eukaryota</taxon>
        <taxon>Metazoa</taxon>
        <taxon>Chordata</taxon>
        <taxon>Craniata</taxon>
        <taxon>Vertebrata</taxon>
        <taxon>Euteleostomi</taxon>
        <taxon>Actinopterygii</taxon>
        <taxon>Neopterygii</taxon>
        <taxon>Teleostei</taxon>
        <taxon>Neoteleostei</taxon>
        <taxon>Acanthomorphata</taxon>
        <taxon>Gobiaria</taxon>
        <taxon>Gobiiformes</taxon>
        <taxon>Gobioidei</taxon>
        <taxon>Gobiidae</taxon>
        <taxon>Gobiinae</taxon>
        <taxon>Knipowitschia</taxon>
    </lineage>
</organism>
<dbReference type="PANTHER" id="PTHR24232:SF22">
    <property type="entry name" value="PROTEINASE-ACTIVATED RECEPTOR 4"/>
    <property type="match status" value="1"/>
</dbReference>
<evidence type="ECO:0000256" key="6">
    <source>
        <dbReference type="ARBA" id="ARBA00023170"/>
    </source>
</evidence>
<dbReference type="GO" id="GO:0007200">
    <property type="term" value="P:phospholipase C-activating G protein-coupled receptor signaling pathway"/>
    <property type="evidence" value="ECO:0007669"/>
    <property type="project" value="TreeGrafter"/>
</dbReference>
<dbReference type="InterPro" id="IPR017452">
    <property type="entry name" value="GPCR_Rhodpsn_7TM"/>
</dbReference>
<reference evidence="11 12" key="1">
    <citation type="submission" date="2024-04" db="EMBL/GenBank/DDBJ databases">
        <authorList>
            <person name="Waldvogel A.-M."/>
            <person name="Schoenle A."/>
        </authorList>
    </citation>
    <scope>NUCLEOTIDE SEQUENCE [LARGE SCALE GENOMIC DNA]</scope>
</reference>
<comment type="subcellular location">
    <subcellularLocation>
        <location evidence="1">Membrane</location>
        <topology evidence="1">Multi-pass membrane protein</topology>
    </subcellularLocation>
</comment>
<dbReference type="EMBL" id="OZ035845">
    <property type="protein sequence ID" value="CAL1599429.1"/>
    <property type="molecule type" value="Genomic_DNA"/>
</dbReference>
<gene>
    <name evidence="11" type="ORF">KC01_LOCUS27701</name>
</gene>
<dbReference type="GO" id="GO:0004930">
    <property type="term" value="F:G protein-coupled receptor activity"/>
    <property type="evidence" value="ECO:0007669"/>
    <property type="project" value="UniProtKB-KW"/>
</dbReference>
<sequence length="237" mass="27030">MPSKPSDSSNFMDQLVNFTLCQEDLRDGQIVWCTFSIFFFVLGFPAYVCIFYEWCQKYNTGSLPLTPYNFFMLNLTIMDWGFLVTFPFGLGNHFLLRNWVIESIWNGIYALSFCGRPLIMACVCMDCYLAVVYPLLYRNWTTLHPRIAVALFIWLVTVSFGLLVGIVPELYLTFIAVLPYVLALLIIIICDGFILYTLMKASPGGKTVHPQKQRAIETITTSLAASLLSYMPPGYFC</sequence>
<proteinExistence type="predicted"/>
<evidence type="ECO:0000256" key="4">
    <source>
        <dbReference type="ARBA" id="ARBA00023040"/>
    </source>
</evidence>
<keyword evidence="4" id="KW-0297">G-protein coupled receptor</keyword>
<keyword evidence="12" id="KW-1185">Reference proteome</keyword>
<keyword evidence="8" id="KW-0807">Transducer</keyword>
<evidence type="ECO:0000256" key="8">
    <source>
        <dbReference type="ARBA" id="ARBA00023224"/>
    </source>
</evidence>
<evidence type="ECO:0000256" key="2">
    <source>
        <dbReference type="ARBA" id="ARBA00022692"/>
    </source>
</evidence>
<evidence type="ECO:0000313" key="12">
    <source>
        <dbReference type="Proteomes" id="UP001497482"/>
    </source>
</evidence>
<dbReference type="InterPro" id="IPR000276">
    <property type="entry name" value="GPCR_Rhodpsn"/>
</dbReference>
<feature type="domain" description="G-protein coupled receptors family 1 profile" evidence="10">
    <location>
        <begin position="46"/>
        <end position="237"/>
    </location>
</feature>
<evidence type="ECO:0000256" key="1">
    <source>
        <dbReference type="ARBA" id="ARBA00004141"/>
    </source>
</evidence>
<keyword evidence="3 9" id="KW-1133">Transmembrane helix</keyword>
<evidence type="ECO:0000256" key="7">
    <source>
        <dbReference type="ARBA" id="ARBA00023180"/>
    </source>
</evidence>
<evidence type="ECO:0000259" key="10">
    <source>
        <dbReference type="PROSITE" id="PS50262"/>
    </source>
</evidence>
<feature type="transmembrane region" description="Helical" evidence="9">
    <location>
        <begin position="67"/>
        <end position="88"/>
    </location>
</feature>
<feature type="transmembrane region" description="Helical" evidence="9">
    <location>
        <begin position="29"/>
        <end position="55"/>
    </location>
</feature>
<evidence type="ECO:0000256" key="9">
    <source>
        <dbReference type="SAM" id="Phobius"/>
    </source>
</evidence>
<dbReference type="AlphaFoldDB" id="A0AAV2LBR6"/>
<keyword evidence="6" id="KW-0675">Receptor</keyword>
<keyword evidence="2 9" id="KW-0812">Transmembrane</keyword>
<feature type="transmembrane region" description="Helical" evidence="9">
    <location>
        <begin position="173"/>
        <end position="196"/>
    </location>
</feature>
<feature type="transmembrane region" description="Helical" evidence="9">
    <location>
        <begin position="148"/>
        <end position="167"/>
    </location>
</feature>
<dbReference type="GO" id="GO:0035025">
    <property type="term" value="P:positive regulation of Rho protein signal transduction"/>
    <property type="evidence" value="ECO:0007669"/>
    <property type="project" value="TreeGrafter"/>
</dbReference>
<dbReference type="Pfam" id="PF00001">
    <property type="entry name" value="7tm_1"/>
    <property type="match status" value="1"/>
</dbReference>